<evidence type="ECO:0000256" key="3">
    <source>
        <dbReference type="ARBA" id="ARBA00022846"/>
    </source>
</evidence>
<name>A0A0L8FLE9_OCTBM</name>
<evidence type="ECO:0000256" key="5">
    <source>
        <dbReference type="ARBA" id="ARBA00023186"/>
    </source>
</evidence>
<dbReference type="FunFam" id="2.60.260.20:FF:000002">
    <property type="entry name" value="Dnaj homolog subfamily b member"/>
    <property type="match status" value="1"/>
</dbReference>
<dbReference type="SUPFAM" id="SSF49493">
    <property type="entry name" value="HSP40/DnaJ peptide-binding domain"/>
    <property type="match status" value="2"/>
</dbReference>
<dbReference type="InterPro" id="IPR008971">
    <property type="entry name" value="HSP40/DnaJ_pept-bd"/>
</dbReference>
<evidence type="ECO:0000256" key="13">
    <source>
        <dbReference type="ARBA" id="ARBA00081125"/>
    </source>
</evidence>
<dbReference type="GO" id="GO:0005829">
    <property type="term" value="C:cytosol"/>
    <property type="evidence" value="ECO:0007669"/>
    <property type="project" value="TreeGrafter"/>
</dbReference>
<evidence type="ECO:0000256" key="12">
    <source>
        <dbReference type="ARBA" id="ARBA00080190"/>
    </source>
</evidence>
<dbReference type="InterPro" id="IPR036869">
    <property type="entry name" value="J_dom_sf"/>
</dbReference>
<evidence type="ECO:0000256" key="9">
    <source>
        <dbReference type="ARBA" id="ARBA00071910"/>
    </source>
</evidence>
<dbReference type="GO" id="GO:0030030">
    <property type="term" value="P:cell projection organization"/>
    <property type="evidence" value="ECO:0007669"/>
    <property type="project" value="UniProtKB-KW"/>
</dbReference>
<dbReference type="GO" id="GO:0051082">
    <property type="term" value="F:unfolded protein binding"/>
    <property type="evidence" value="ECO:0007669"/>
    <property type="project" value="InterPro"/>
</dbReference>
<comment type="subcellular location">
    <subcellularLocation>
        <location evidence="1">Cell projection</location>
        <location evidence="1">Cilium</location>
        <location evidence="1">Flagellum</location>
    </subcellularLocation>
</comment>
<evidence type="ECO:0000256" key="11">
    <source>
        <dbReference type="ARBA" id="ARBA00078669"/>
    </source>
</evidence>
<feature type="domain" description="J" evidence="14">
    <location>
        <begin position="4"/>
        <end position="68"/>
    </location>
</feature>
<dbReference type="CDD" id="cd10747">
    <property type="entry name" value="DnaJ_C"/>
    <property type="match status" value="1"/>
</dbReference>
<dbReference type="OrthoDB" id="550424at2759"/>
<dbReference type="PROSITE" id="PS00636">
    <property type="entry name" value="DNAJ_1"/>
    <property type="match status" value="1"/>
</dbReference>
<dbReference type="FunFam" id="1.10.287.110:FF:000033">
    <property type="entry name" value="dnaJ homolog subfamily B member 13"/>
    <property type="match status" value="1"/>
</dbReference>
<dbReference type="Gene3D" id="2.60.260.20">
    <property type="entry name" value="Urease metallochaperone UreE, N-terminal domain"/>
    <property type="match status" value="2"/>
</dbReference>
<dbReference type="CDD" id="cd06257">
    <property type="entry name" value="DnaJ"/>
    <property type="match status" value="1"/>
</dbReference>
<dbReference type="InterPro" id="IPR001623">
    <property type="entry name" value="DnaJ_domain"/>
</dbReference>
<dbReference type="InterPro" id="IPR051339">
    <property type="entry name" value="DnaJ_subfamily_B"/>
</dbReference>
<dbReference type="AlphaFoldDB" id="A0A0L8FLE9"/>
<evidence type="ECO:0000256" key="8">
    <source>
        <dbReference type="ARBA" id="ARBA00064985"/>
    </source>
</evidence>
<organism evidence="15">
    <name type="scientific">Octopus bimaculoides</name>
    <name type="common">California two-spotted octopus</name>
    <dbReference type="NCBI Taxonomy" id="37653"/>
    <lineage>
        <taxon>Eukaryota</taxon>
        <taxon>Metazoa</taxon>
        <taxon>Spiralia</taxon>
        <taxon>Lophotrochozoa</taxon>
        <taxon>Mollusca</taxon>
        <taxon>Cephalopoda</taxon>
        <taxon>Coleoidea</taxon>
        <taxon>Octopodiformes</taxon>
        <taxon>Octopoda</taxon>
        <taxon>Incirrata</taxon>
        <taxon>Octopodidae</taxon>
        <taxon>Octopus</taxon>
    </lineage>
</organism>
<dbReference type="PANTHER" id="PTHR24078">
    <property type="entry name" value="DNAJ HOMOLOG SUBFAMILY C MEMBER"/>
    <property type="match status" value="1"/>
</dbReference>
<dbReference type="Pfam" id="PF00226">
    <property type="entry name" value="DnaJ"/>
    <property type="match status" value="1"/>
</dbReference>
<evidence type="ECO:0000313" key="15">
    <source>
        <dbReference type="EMBL" id="KOF65483.1"/>
    </source>
</evidence>
<dbReference type="InterPro" id="IPR018253">
    <property type="entry name" value="DnaJ_domain_CS"/>
</dbReference>
<evidence type="ECO:0000256" key="1">
    <source>
        <dbReference type="ARBA" id="ARBA00004230"/>
    </source>
</evidence>
<keyword evidence="6" id="KW-0966">Cell projection</keyword>
<dbReference type="GO" id="GO:0006457">
    <property type="term" value="P:protein folding"/>
    <property type="evidence" value="ECO:0007669"/>
    <property type="project" value="InterPro"/>
</dbReference>
<dbReference type="GO" id="GO:0051087">
    <property type="term" value="F:protein-folding chaperone binding"/>
    <property type="evidence" value="ECO:0007669"/>
    <property type="project" value="TreeGrafter"/>
</dbReference>
<sequence length="342" mass="38758">MGKDYYKILGISKNATEDDIRKAYRKMALKYHPDKNKSPGAEEKFKEVAEAYEILSDKEKRKVFDSYGEEGLRGNVPGGMGGEQGANFSYSFHCDPHETFRMFFGDEGPFNSFMFSSFPGDQRSQHQSGGFVGDDMDVDEPFSHFGRHGFNMGGPSFRRQKEQDKPIVKDLPVSLEDICTGCTKKMKITRTIMVQSNKQVREEKILTVDIKPGWKAGTKITFPKEGDQTPYNIPADVVFVIRDKRHPVFTRDGNDIRYKAKISLREALCGTTIQIPTISNRTIPFRLTEIIKPSTTKRIQGEGLPLAKQPMRRGDLIVEFDVKFPDSLSAYAKQTLMECLPP</sequence>
<dbReference type="PANTHER" id="PTHR24078:SF553">
    <property type="entry name" value="DNAJ HOMOLOG SUBFAMILY B MEMBER 5"/>
    <property type="match status" value="1"/>
</dbReference>
<accession>A0A0L8FLE9</accession>
<dbReference type="PROSITE" id="PS50076">
    <property type="entry name" value="DNAJ_2"/>
    <property type="match status" value="1"/>
</dbReference>
<dbReference type="KEGG" id="obi:106882596"/>
<keyword evidence="5" id="KW-0143">Chaperone</keyword>
<reference evidence="15" key="1">
    <citation type="submission" date="2015-07" db="EMBL/GenBank/DDBJ databases">
        <title>MeaNS - Measles Nucleotide Surveillance Program.</title>
        <authorList>
            <person name="Tran T."/>
            <person name="Druce J."/>
        </authorList>
    </citation>
    <scope>NUCLEOTIDE SEQUENCE</scope>
    <source>
        <strain evidence="15">UCB-OBI-ISO-001</strain>
        <tissue evidence="15">Gonad</tissue>
    </source>
</reference>
<evidence type="ECO:0000256" key="7">
    <source>
        <dbReference type="ARBA" id="ARBA00056649"/>
    </source>
</evidence>
<evidence type="ECO:0000259" key="14">
    <source>
        <dbReference type="PROSITE" id="PS50076"/>
    </source>
</evidence>
<dbReference type="PRINTS" id="PR00625">
    <property type="entry name" value="JDOMAIN"/>
</dbReference>
<dbReference type="GO" id="GO:0007017">
    <property type="term" value="P:microtubule-based process"/>
    <property type="evidence" value="ECO:0007669"/>
    <property type="project" value="UniProtKB-ARBA"/>
</dbReference>
<dbReference type="OMA" id="MPIRKEG"/>
<proteinExistence type="predicted"/>
<keyword evidence="2" id="KW-0970">Cilium biogenesis/degradation</keyword>
<evidence type="ECO:0000256" key="6">
    <source>
        <dbReference type="ARBA" id="ARBA00023273"/>
    </source>
</evidence>
<keyword evidence="3" id="KW-0282">Flagellum</keyword>
<evidence type="ECO:0000256" key="4">
    <source>
        <dbReference type="ARBA" id="ARBA00023069"/>
    </source>
</evidence>
<protein>
    <recommendedName>
        <fullName evidence="9">DnaJ homolog subfamily B member 13</fullName>
    </recommendedName>
    <alternativeName>
        <fullName evidence="12">Testis and spermatogenesis cell-related protein 6</fullName>
    </alternativeName>
    <alternativeName>
        <fullName evidence="13">Testis spermatocyte apoptosis-related gene 6 protein</fullName>
    </alternativeName>
    <alternativeName>
        <fullName evidence="10">Testis spermatogenesis apoptosis-related gene 3 protein</fullName>
    </alternativeName>
    <alternativeName>
        <fullName evidence="11">Testis spermatogenesis apoptosis-related gene 6 protein</fullName>
    </alternativeName>
</protein>
<gene>
    <name evidence="15" type="ORF">OCBIM_22015393mg</name>
</gene>
<evidence type="ECO:0000256" key="10">
    <source>
        <dbReference type="ARBA" id="ARBA00075378"/>
    </source>
</evidence>
<dbReference type="GO" id="GO:0036126">
    <property type="term" value="C:sperm flagellum"/>
    <property type="evidence" value="ECO:0007669"/>
    <property type="project" value="UniProtKB-ARBA"/>
</dbReference>
<comment type="subunit">
    <text evidence="8">Homodimer. Component of the axonemal radial spoke complex 1 (RS1), at least composed of spoke head proteins RSPH1, RSPH3, RSPH9 and the cilia-specific component RSPH4A or sperm-specific component RSPH6A, spoke stalk proteins RSPH14, DNAJB13, DYDC1, ROPN1L and NME5, and the anchor protein IQUB. Interacts with SUN5. Interacts with IQUB.</text>
</comment>
<evidence type="ECO:0000256" key="2">
    <source>
        <dbReference type="ARBA" id="ARBA00022794"/>
    </source>
</evidence>
<dbReference type="SUPFAM" id="SSF46565">
    <property type="entry name" value="Chaperone J-domain"/>
    <property type="match status" value="1"/>
</dbReference>
<dbReference type="Pfam" id="PF01556">
    <property type="entry name" value="DnaJ_C"/>
    <property type="match status" value="1"/>
</dbReference>
<dbReference type="InterPro" id="IPR002939">
    <property type="entry name" value="DnaJ_C"/>
</dbReference>
<dbReference type="Gene3D" id="1.10.287.110">
    <property type="entry name" value="DnaJ domain"/>
    <property type="match status" value="1"/>
</dbReference>
<dbReference type="EMBL" id="KQ429320">
    <property type="protein sequence ID" value="KOF65483.1"/>
    <property type="molecule type" value="Genomic_DNA"/>
</dbReference>
<dbReference type="FunFam" id="2.60.260.20:FF:000006">
    <property type="entry name" value="DnaJ subfamily B member 13"/>
    <property type="match status" value="1"/>
</dbReference>
<dbReference type="SMART" id="SM00271">
    <property type="entry name" value="DnaJ"/>
    <property type="match status" value="1"/>
</dbReference>
<comment type="function">
    <text evidence="7">Functions as part of axonemal radial spoke complexes that play an important part in the motility of sperm and cilia.</text>
</comment>
<dbReference type="STRING" id="37653.A0A0L8FLE9"/>
<keyword evidence="4" id="KW-0969">Cilium</keyword>